<protein>
    <recommendedName>
        <fullName evidence="4">Glycine zipper domain-containing protein</fullName>
    </recommendedName>
</protein>
<reference evidence="2 3" key="1">
    <citation type="journal article" date="2020" name="ISME J.">
        <title>Comparative genomics reveals insights into cyanobacterial evolution and habitat adaptation.</title>
        <authorList>
            <person name="Chen M.Y."/>
            <person name="Teng W.K."/>
            <person name="Zhao L."/>
            <person name="Hu C.X."/>
            <person name="Zhou Y.K."/>
            <person name="Han B.P."/>
            <person name="Song L.R."/>
            <person name="Shu W.S."/>
        </authorList>
    </citation>
    <scope>NUCLEOTIDE SEQUENCE [LARGE SCALE GENOMIC DNA]</scope>
    <source>
        <strain evidence="2 3">FACHB-1050</strain>
    </source>
</reference>
<organism evidence="2 3">
    <name type="scientific">Phormidium tenue FACHB-1050</name>
    <dbReference type="NCBI Taxonomy" id="2692857"/>
    <lineage>
        <taxon>Bacteria</taxon>
        <taxon>Bacillati</taxon>
        <taxon>Cyanobacteriota</taxon>
        <taxon>Cyanophyceae</taxon>
        <taxon>Oscillatoriophycideae</taxon>
        <taxon>Oscillatoriales</taxon>
        <taxon>Oscillatoriaceae</taxon>
        <taxon>Phormidium</taxon>
    </lineage>
</organism>
<name>A0ABR8CG07_9CYAN</name>
<evidence type="ECO:0000313" key="2">
    <source>
        <dbReference type="EMBL" id="MBD2319658.1"/>
    </source>
</evidence>
<dbReference type="Proteomes" id="UP000618445">
    <property type="component" value="Unassembled WGS sequence"/>
</dbReference>
<comment type="caution">
    <text evidence="2">The sequence shown here is derived from an EMBL/GenBank/DDBJ whole genome shotgun (WGS) entry which is preliminary data.</text>
</comment>
<sequence length="170" mass="18171">MTNRNVNRDVNPTDQSDANLDPISGEVGSHPLGTGVGAAGAGTVGTVIGGAVGGPVGAVVGAVIGSVVGGLAGKDVAEQVNPTFEETNWQETYTSSTYVDSDKTYEDYQPAYRTGYEGYDRYGQSGRTYNEVETDLQRDYQSNQTGSLPWEQAKYAVKDAWDRADKAFKR</sequence>
<dbReference type="RefSeq" id="WP_190581898.1">
    <property type="nucleotide sequence ID" value="NZ_CAWPQU010000057.1"/>
</dbReference>
<keyword evidence="3" id="KW-1185">Reference proteome</keyword>
<accession>A0ABR8CG07</accession>
<gene>
    <name evidence="2" type="ORF">H6G05_22825</name>
</gene>
<evidence type="ECO:0000313" key="3">
    <source>
        <dbReference type="Proteomes" id="UP000618445"/>
    </source>
</evidence>
<evidence type="ECO:0000256" key="1">
    <source>
        <dbReference type="SAM" id="MobiDB-lite"/>
    </source>
</evidence>
<feature type="compositionally biased region" description="Polar residues" evidence="1">
    <location>
        <begin position="1"/>
        <end position="18"/>
    </location>
</feature>
<dbReference type="EMBL" id="JACJQY010000060">
    <property type="protein sequence ID" value="MBD2319658.1"/>
    <property type="molecule type" value="Genomic_DNA"/>
</dbReference>
<evidence type="ECO:0008006" key="4">
    <source>
        <dbReference type="Google" id="ProtNLM"/>
    </source>
</evidence>
<feature type="region of interest" description="Disordered" evidence="1">
    <location>
        <begin position="1"/>
        <end position="31"/>
    </location>
</feature>
<proteinExistence type="predicted"/>